<dbReference type="AlphaFoldDB" id="A0A231GXQ3"/>
<sequence>MAGRDTEIRSTLAIMAGSGLRAACGIVSAGLALGVAELVSVPVGAGSAPLAAIGATVVDHTPDRVREWAIDTFGTDDKMMLYLLMGVVALIVAALVGVIERTARPIGSVLLGVFGIGAAWAALERPAANWTWALPSVVGVALAIVALRWLIRRYEAVAAPIRSGAVPGPSKTTAAQDVRAGSAGIRIEGSPVGAGAGGGRGAGGGAGADVEAGADDPAARGAGAGRGGDADAGRGARADAEADAEDPAAGVGRERTPARSLEDDAPRSARGAAWPRVVKPDVAQVDRRHVMRGIAGVGVLAVAAGIAGRVLGASARSVAGERAAVRLPPPNVPVPPVDPAADLRIPGLAPYLTSNSDFYRIDTALTVPQVSKETWSLRIHGMVDREILLDYADLARRPSVERLVTLTCVSNPVGGDLIGNASWLGYRLDELIAEAGPHPDADMVLSRSADGFTAGSPLAALTDGRDALLAVGMNGEPLPVDHGYPARLVVPGLYGYVSATKWVTELEITRFDRAQAYWTRRGWSERGPIKTGTRIDTPRGAVRAGMVTIAGVAWAQHRGIDAVEVQIDNGPWQPARLAAEPSVDTWRQWSYDWDAPAGTHTVRARATDGTGTVQTAEVADVIPDGASGYPSRTIRVG</sequence>
<reference evidence="4 5" key="1">
    <citation type="submission" date="2017-07" db="EMBL/GenBank/DDBJ databases">
        <title>First draft Genome Sequence of Nocardia cerradoensis isolated from human infection.</title>
        <authorList>
            <person name="Carrasco G."/>
        </authorList>
    </citation>
    <scope>NUCLEOTIDE SEQUENCE [LARGE SCALE GENOMIC DNA]</scope>
    <source>
        <strain evidence="4 5">CNM20130759</strain>
    </source>
</reference>
<gene>
    <name evidence="4" type="primary">msrP_2</name>
    <name evidence="4" type="ORF">B7C42_06522</name>
</gene>
<feature type="domain" description="Oxidoreductase molybdopterin-binding" evidence="3">
    <location>
        <begin position="365"/>
        <end position="517"/>
    </location>
</feature>
<feature type="region of interest" description="Disordered" evidence="1">
    <location>
        <begin position="189"/>
        <end position="272"/>
    </location>
</feature>
<dbReference type="InterPro" id="IPR000572">
    <property type="entry name" value="OxRdtase_Mopterin-bd_dom"/>
</dbReference>
<evidence type="ECO:0000313" key="5">
    <source>
        <dbReference type="Proteomes" id="UP000215506"/>
    </source>
</evidence>
<dbReference type="EC" id="1.8.5.-" evidence="4"/>
<evidence type="ECO:0000256" key="1">
    <source>
        <dbReference type="SAM" id="MobiDB-lite"/>
    </source>
</evidence>
<comment type="caution">
    <text evidence="4">The sequence shown here is derived from an EMBL/GenBank/DDBJ whole genome shotgun (WGS) entry which is preliminary data.</text>
</comment>
<organism evidence="4 5">
    <name type="scientific">Nocardia cerradoensis</name>
    <dbReference type="NCBI Taxonomy" id="85688"/>
    <lineage>
        <taxon>Bacteria</taxon>
        <taxon>Bacillati</taxon>
        <taxon>Actinomycetota</taxon>
        <taxon>Actinomycetes</taxon>
        <taxon>Mycobacteriales</taxon>
        <taxon>Nocardiaceae</taxon>
        <taxon>Nocardia</taxon>
    </lineage>
</organism>
<keyword evidence="5" id="KW-1185">Reference proteome</keyword>
<feature type="transmembrane region" description="Helical" evidence="2">
    <location>
        <begin position="79"/>
        <end position="99"/>
    </location>
</feature>
<dbReference type="InterPro" id="IPR008335">
    <property type="entry name" value="Mopterin_OxRdtase_euk"/>
</dbReference>
<dbReference type="PRINTS" id="PR00407">
    <property type="entry name" value="EUMOPTERIN"/>
</dbReference>
<dbReference type="Gene3D" id="3.90.420.10">
    <property type="entry name" value="Oxidoreductase, molybdopterin-binding domain"/>
    <property type="match status" value="1"/>
</dbReference>
<dbReference type="Proteomes" id="UP000215506">
    <property type="component" value="Unassembled WGS sequence"/>
</dbReference>
<dbReference type="PANTHER" id="PTHR19372">
    <property type="entry name" value="SULFITE REDUCTASE"/>
    <property type="match status" value="1"/>
</dbReference>
<evidence type="ECO:0000313" key="4">
    <source>
        <dbReference type="EMBL" id="OXR41379.1"/>
    </source>
</evidence>
<evidence type="ECO:0000259" key="3">
    <source>
        <dbReference type="Pfam" id="PF00174"/>
    </source>
</evidence>
<feature type="transmembrane region" description="Helical" evidence="2">
    <location>
        <begin position="12"/>
        <end position="33"/>
    </location>
</feature>
<feature type="transmembrane region" description="Helical" evidence="2">
    <location>
        <begin position="130"/>
        <end position="151"/>
    </location>
</feature>
<dbReference type="SUPFAM" id="SSF56524">
    <property type="entry name" value="Oxidoreductase molybdopterin-binding domain"/>
    <property type="match status" value="1"/>
</dbReference>
<feature type="transmembrane region" description="Helical" evidence="2">
    <location>
        <begin position="105"/>
        <end position="123"/>
    </location>
</feature>
<dbReference type="GO" id="GO:0008482">
    <property type="term" value="F:sulfite oxidase activity"/>
    <property type="evidence" value="ECO:0007669"/>
    <property type="project" value="TreeGrafter"/>
</dbReference>
<dbReference type="InterPro" id="IPR014756">
    <property type="entry name" value="Ig_E-set"/>
</dbReference>
<dbReference type="EMBL" id="NGAF01000020">
    <property type="protein sequence ID" value="OXR41379.1"/>
    <property type="molecule type" value="Genomic_DNA"/>
</dbReference>
<keyword evidence="2" id="KW-0812">Transmembrane</keyword>
<proteinExistence type="predicted"/>
<protein>
    <submittedName>
        <fullName evidence="4">Protein-methionine-sulfoxide reductase catalytic subunit MsrP</fullName>
        <ecNumber evidence="4">1.8.5.-</ecNumber>
    </submittedName>
</protein>
<dbReference type="PANTHER" id="PTHR19372:SF7">
    <property type="entry name" value="SULFITE OXIDASE, MITOCHONDRIAL"/>
    <property type="match status" value="1"/>
</dbReference>
<dbReference type="GO" id="GO:0006790">
    <property type="term" value="P:sulfur compound metabolic process"/>
    <property type="evidence" value="ECO:0007669"/>
    <property type="project" value="TreeGrafter"/>
</dbReference>
<evidence type="ECO:0000256" key="2">
    <source>
        <dbReference type="SAM" id="Phobius"/>
    </source>
</evidence>
<feature type="compositionally biased region" description="Low complexity" evidence="1">
    <location>
        <begin position="208"/>
        <end position="221"/>
    </location>
</feature>
<accession>A0A231GXQ3</accession>
<feature type="compositionally biased region" description="Basic and acidic residues" evidence="1">
    <location>
        <begin position="228"/>
        <end position="240"/>
    </location>
</feature>
<keyword evidence="2" id="KW-0472">Membrane</keyword>
<feature type="compositionally biased region" description="Basic and acidic residues" evidence="1">
    <location>
        <begin position="252"/>
        <end position="267"/>
    </location>
</feature>
<feature type="compositionally biased region" description="Gly residues" evidence="1">
    <location>
        <begin position="192"/>
        <end position="207"/>
    </location>
</feature>
<keyword evidence="4" id="KW-0560">Oxidoreductase</keyword>
<dbReference type="Gene3D" id="2.60.40.650">
    <property type="match status" value="1"/>
</dbReference>
<dbReference type="GO" id="GO:0043546">
    <property type="term" value="F:molybdopterin cofactor binding"/>
    <property type="evidence" value="ECO:0007669"/>
    <property type="project" value="TreeGrafter"/>
</dbReference>
<dbReference type="SUPFAM" id="SSF81296">
    <property type="entry name" value="E set domains"/>
    <property type="match status" value="1"/>
</dbReference>
<dbReference type="Pfam" id="PF00174">
    <property type="entry name" value="Oxidored_molyb"/>
    <property type="match status" value="1"/>
</dbReference>
<keyword evidence="2" id="KW-1133">Transmembrane helix</keyword>
<name>A0A231GXQ3_9NOCA</name>
<dbReference type="GO" id="GO:0020037">
    <property type="term" value="F:heme binding"/>
    <property type="evidence" value="ECO:0007669"/>
    <property type="project" value="TreeGrafter"/>
</dbReference>
<dbReference type="InterPro" id="IPR036374">
    <property type="entry name" value="OxRdtase_Mopterin-bd_sf"/>
</dbReference>